<organism evidence="1 2">
    <name type="scientific">Rousettus aegyptiacus</name>
    <name type="common">Egyptian fruit bat</name>
    <name type="synonym">Pteropus aegyptiacus</name>
    <dbReference type="NCBI Taxonomy" id="9407"/>
    <lineage>
        <taxon>Eukaryota</taxon>
        <taxon>Metazoa</taxon>
        <taxon>Chordata</taxon>
        <taxon>Craniata</taxon>
        <taxon>Vertebrata</taxon>
        <taxon>Euteleostomi</taxon>
        <taxon>Mammalia</taxon>
        <taxon>Eutheria</taxon>
        <taxon>Laurasiatheria</taxon>
        <taxon>Chiroptera</taxon>
        <taxon>Yinpterochiroptera</taxon>
        <taxon>Pteropodoidea</taxon>
        <taxon>Pteropodidae</taxon>
        <taxon>Rousettinae</taxon>
        <taxon>Rousettus</taxon>
    </lineage>
</organism>
<sequence>MECELEKDFCLCLKEFLKAKLSQNSRESFLCLLVNPRESQLKEPRPLLSKKLVKIPHGGLAMKGKSMFNYPCAETSSSVIIKPDSSTFFLFLRSWTSDQKIKSIETLGKVQQERGWNCGLPSIW</sequence>
<comment type="caution">
    <text evidence="1">The sequence shown here is derived from an EMBL/GenBank/DDBJ whole genome shotgun (WGS) entry which is preliminary data.</text>
</comment>
<dbReference type="AlphaFoldDB" id="A0A7J8E8X6"/>
<accession>A0A7J8E8X6</accession>
<dbReference type="EMBL" id="JACASE010000010">
    <property type="protein sequence ID" value="KAF6431735.1"/>
    <property type="molecule type" value="Genomic_DNA"/>
</dbReference>
<name>A0A7J8E8X6_ROUAE</name>
<keyword evidence="2" id="KW-1185">Reference proteome</keyword>
<evidence type="ECO:0000313" key="2">
    <source>
        <dbReference type="Proteomes" id="UP000593571"/>
    </source>
</evidence>
<proteinExistence type="predicted"/>
<protein>
    <submittedName>
        <fullName evidence="1">Uncharacterized protein</fullName>
    </submittedName>
</protein>
<reference evidence="1 2" key="1">
    <citation type="journal article" date="2020" name="Nature">
        <title>Six reference-quality genomes reveal evolution of bat adaptations.</title>
        <authorList>
            <person name="Jebb D."/>
            <person name="Huang Z."/>
            <person name="Pippel M."/>
            <person name="Hughes G.M."/>
            <person name="Lavrichenko K."/>
            <person name="Devanna P."/>
            <person name="Winkler S."/>
            <person name="Jermiin L.S."/>
            <person name="Skirmuntt E.C."/>
            <person name="Katzourakis A."/>
            <person name="Burkitt-Gray L."/>
            <person name="Ray D.A."/>
            <person name="Sullivan K.A.M."/>
            <person name="Roscito J.G."/>
            <person name="Kirilenko B.M."/>
            <person name="Davalos L.M."/>
            <person name="Corthals A.P."/>
            <person name="Power M.L."/>
            <person name="Jones G."/>
            <person name="Ransome R.D."/>
            <person name="Dechmann D.K.N."/>
            <person name="Locatelli A.G."/>
            <person name="Puechmaille S.J."/>
            <person name="Fedrigo O."/>
            <person name="Jarvis E.D."/>
            <person name="Hiller M."/>
            <person name="Vernes S.C."/>
            <person name="Myers E.W."/>
            <person name="Teeling E.C."/>
        </authorList>
    </citation>
    <scope>NUCLEOTIDE SEQUENCE [LARGE SCALE GENOMIC DNA]</scope>
    <source>
        <strain evidence="1">MRouAeg1</strain>
        <tissue evidence="1">Muscle</tissue>
    </source>
</reference>
<evidence type="ECO:0000313" key="1">
    <source>
        <dbReference type="EMBL" id="KAF6431735.1"/>
    </source>
</evidence>
<dbReference type="Proteomes" id="UP000593571">
    <property type="component" value="Unassembled WGS sequence"/>
</dbReference>
<gene>
    <name evidence="1" type="ORF">HJG63_008215</name>
</gene>